<dbReference type="EMBL" id="GIFC01003241">
    <property type="protein sequence ID" value="MXU85324.1"/>
    <property type="molecule type" value="Transcribed_RNA"/>
</dbReference>
<organism evidence="1">
    <name type="scientific">Ixodes ricinus</name>
    <name type="common">Common tick</name>
    <name type="synonym">Acarus ricinus</name>
    <dbReference type="NCBI Taxonomy" id="34613"/>
    <lineage>
        <taxon>Eukaryota</taxon>
        <taxon>Metazoa</taxon>
        <taxon>Ecdysozoa</taxon>
        <taxon>Arthropoda</taxon>
        <taxon>Chelicerata</taxon>
        <taxon>Arachnida</taxon>
        <taxon>Acari</taxon>
        <taxon>Parasitiformes</taxon>
        <taxon>Ixodida</taxon>
        <taxon>Ixodoidea</taxon>
        <taxon>Ixodidae</taxon>
        <taxon>Ixodinae</taxon>
        <taxon>Ixodes</taxon>
    </lineage>
</organism>
<sequence>MIFMIYLEYLTRIFRMRKKIIQNEYKINMHIQYMFQLCFKYNLFLLREALYERKMNTSFAHKKKSTKKNSFPIMNICKNSKKPRK</sequence>
<dbReference type="AlphaFoldDB" id="A0A6B0U8Y6"/>
<name>A0A6B0U8Y6_IXORI</name>
<proteinExistence type="predicted"/>
<protein>
    <submittedName>
        <fullName evidence="1">Uncharacterized protein</fullName>
    </submittedName>
</protein>
<evidence type="ECO:0000313" key="1">
    <source>
        <dbReference type="EMBL" id="MXU85324.1"/>
    </source>
</evidence>
<reference evidence="1" key="1">
    <citation type="submission" date="2019-12" db="EMBL/GenBank/DDBJ databases">
        <title>An insight into the sialome of adult female Ixodes ricinus ticks feeding for 6 days.</title>
        <authorList>
            <person name="Perner J."/>
            <person name="Ribeiro J.M.C."/>
        </authorList>
    </citation>
    <scope>NUCLEOTIDE SEQUENCE</scope>
    <source>
        <strain evidence="1">Semi-engorged</strain>
        <tissue evidence="1">Salivary glands</tissue>
    </source>
</reference>
<accession>A0A6B0U8Y6</accession>